<sequence length="87" mass="9715">MRLPDLLPHISVDFELVGGDFPEQEAIWDSIVTELFVDTSLNILAAHEHIHTLIAFNELRIDLGPLLCQCSGTAKTAMVQLSLSWTR</sequence>
<evidence type="ECO:0000313" key="2">
    <source>
        <dbReference type="Proteomes" id="UP000054007"/>
    </source>
</evidence>
<keyword evidence="2" id="KW-1185">Reference proteome</keyword>
<protein>
    <submittedName>
        <fullName evidence="1">Uncharacterized protein</fullName>
    </submittedName>
</protein>
<name>A0A0D7AVG8_9AGAR</name>
<proteinExistence type="predicted"/>
<dbReference type="Pfam" id="PF07942">
    <property type="entry name" value="CARME"/>
    <property type="match status" value="1"/>
</dbReference>
<dbReference type="GO" id="GO:0008757">
    <property type="term" value="F:S-adenosylmethionine-dependent methyltransferase activity"/>
    <property type="evidence" value="ECO:0007669"/>
    <property type="project" value="InterPro"/>
</dbReference>
<dbReference type="EMBL" id="KN880992">
    <property type="protein sequence ID" value="KIY61266.1"/>
    <property type="molecule type" value="Genomic_DNA"/>
</dbReference>
<dbReference type="InterPro" id="IPR012901">
    <property type="entry name" value="CARME"/>
</dbReference>
<organism evidence="1 2">
    <name type="scientific">Cylindrobasidium torrendii FP15055 ss-10</name>
    <dbReference type="NCBI Taxonomy" id="1314674"/>
    <lineage>
        <taxon>Eukaryota</taxon>
        <taxon>Fungi</taxon>
        <taxon>Dikarya</taxon>
        <taxon>Basidiomycota</taxon>
        <taxon>Agaricomycotina</taxon>
        <taxon>Agaricomycetes</taxon>
        <taxon>Agaricomycetidae</taxon>
        <taxon>Agaricales</taxon>
        <taxon>Marasmiineae</taxon>
        <taxon>Physalacriaceae</taxon>
        <taxon>Cylindrobasidium</taxon>
    </lineage>
</organism>
<gene>
    <name evidence="1" type="ORF">CYLTODRAFT_427619</name>
</gene>
<accession>A0A0D7AVG8</accession>
<evidence type="ECO:0000313" key="1">
    <source>
        <dbReference type="EMBL" id="KIY61266.1"/>
    </source>
</evidence>
<reference evidence="1 2" key="1">
    <citation type="journal article" date="2015" name="Fungal Genet. Biol.">
        <title>Evolution of novel wood decay mechanisms in Agaricales revealed by the genome sequences of Fistulina hepatica and Cylindrobasidium torrendii.</title>
        <authorList>
            <person name="Floudas D."/>
            <person name="Held B.W."/>
            <person name="Riley R."/>
            <person name="Nagy L.G."/>
            <person name="Koehler G."/>
            <person name="Ransdell A.S."/>
            <person name="Younus H."/>
            <person name="Chow J."/>
            <person name="Chiniquy J."/>
            <person name="Lipzen A."/>
            <person name="Tritt A."/>
            <person name="Sun H."/>
            <person name="Haridas S."/>
            <person name="LaButti K."/>
            <person name="Ohm R.A."/>
            <person name="Kues U."/>
            <person name="Blanchette R.A."/>
            <person name="Grigoriev I.V."/>
            <person name="Minto R.E."/>
            <person name="Hibbett D.S."/>
        </authorList>
    </citation>
    <scope>NUCLEOTIDE SEQUENCE [LARGE SCALE GENOMIC DNA]</scope>
    <source>
        <strain evidence="1 2">FP15055 ss-10</strain>
    </source>
</reference>
<dbReference type="AlphaFoldDB" id="A0A0D7AVG8"/>
<dbReference type="Proteomes" id="UP000054007">
    <property type="component" value="Unassembled WGS sequence"/>
</dbReference>